<evidence type="ECO:0000256" key="2">
    <source>
        <dbReference type="ARBA" id="ARBA00004123"/>
    </source>
</evidence>
<dbReference type="AlphaFoldDB" id="A0A9Q1FS21"/>
<reference evidence="9" key="1">
    <citation type="journal article" date="2023" name="Science">
        <title>Genome structures resolve the early diversification of teleost fishes.</title>
        <authorList>
            <person name="Parey E."/>
            <person name="Louis A."/>
            <person name="Montfort J."/>
            <person name="Bouchez O."/>
            <person name="Roques C."/>
            <person name="Iampietro C."/>
            <person name="Lluch J."/>
            <person name="Castinel A."/>
            <person name="Donnadieu C."/>
            <person name="Desvignes T."/>
            <person name="Floi Bucao C."/>
            <person name="Jouanno E."/>
            <person name="Wen M."/>
            <person name="Mejri S."/>
            <person name="Dirks R."/>
            <person name="Jansen H."/>
            <person name="Henkel C."/>
            <person name="Chen W.J."/>
            <person name="Zahm M."/>
            <person name="Cabau C."/>
            <person name="Klopp C."/>
            <person name="Thompson A.W."/>
            <person name="Robinson-Rechavi M."/>
            <person name="Braasch I."/>
            <person name="Lecointre G."/>
            <person name="Bobe J."/>
            <person name="Postlethwait J.H."/>
            <person name="Berthelot C."/>
            <person name="Roest Crollius H."/>
            <person name="Guiguen Y."/>
        </authorList>
    </citation>
    <scope>NUCLEOTIDE SEQUENCE</scope>
    <source>
        <strain evidence="9">WJC10195</strain>
    </source>
</reference>
<comment type="similarity">
    <text evidence="3">Belongs to the HARBI1 family.</text>
</comment>
<evidence type="ECO:0000256" key="1">
    <source>
        <dbReference type="ARBA" id="ARBA00001968"/>
    </source>
</evidence>
<gene>
    <name evidence="9" type="ORF">SKAU_G00138200</name>
</gene>
<keyword evidence="4" id="KW-0540">Nuclease</keyword>
<dbReference type="InterPro" id="IPR027806">
    <property type="entry name" value="HARBI1_dom"/>
</dbReference>
<accession>A0A9Q1FS21</accession>
<dbReference type="GO" id="GO:0004518">
    <property type="term" value="F:nuclease activity"/>
    <property type="evidence" value="ECO:0007669"/>
    <property type="project" value="UniProtKB-KW"/>
</dbReference>
<evidence type="ECO:0000259" key="8">
    <source>
        <dbReference type="PROSITE" id="PS50878"/>
    </source>
</evidence>
<organism evidence="9 10">
    <name type="scientific">Synaphobranchus kaupii</name>
    <name type="common">Kaup's arrowtooth eel</name>
    <dbReference type="NCBI Taxonomy" id="118154"/>
    <lineage>
        <taxon>Eukaryota</taxon>
        <taxon>Metazoa</taxon>
        <taxon>Chordata</taxon>
        <taxon>Craniata</taxon>
        <taxon>Vertebrata</taxon>
        <taxon>Euteleostomi</taxon>
        <taxon>Actinopterygii</taxon>
        <taxon>Neopterygii</taxon>
        <taxon>Teleostei</taxon>
        <taxon>Anguilliformes</taxon>
        <taxon>Synaphobranchidae</taxon>
        <taxon>Synaphobranchus</taxon>
    </lineage>
</organism>
<dbReference type="Pfam" id="PF00078">
    <property type="entry name" value="RVT_1"/>
    <property type="match status" value="1"/>
</dbReference>
<comment type="subcellular location">
    <subcellularLocation>
        <location evidence="2">Nucleus</location>
    </subcellularLocation>
</comment>
<keyword evidence="5" id="KW-0479">Metal-binding</keyword>
<dbReference type="Proteomes" id="UP001152622">
    <property type="component" value="Chromosome 4"/>
</dbReference>
<evidence type="ECO:0000256" key="6">
    <source>
        <dbReference type="ARBA" id="ARBA00022801"/>
    </source>
</evidence>
<dbReference type="PROSITE" id="PS50878">
    <property type="entry name" value="RT_POL"/>
    <property type="match status" value="1"/>
</dbReference>
<name>A0A9Q1FS21_SYNKA</name>
<evidence type="ECO:0000256" key="5">
    <source>
        <dbReference type="ARBA" id="ARBA00022723"/>
    </source>
</evidence>
<dbReference type="OrthoDB" id="10061326at2759"/>
<dbReference type="InterPro" id="IPR000477">
    <property type="entry name" value="RT_dom"/>
</dbReference>
<dbReference type="PANTHER" id="PTHR22930:SF269">
    <property type="entry name" value="NUCLEASE HARBI1-LIKE PROTEIN"/>
    <property type="match status" value="1"/>
</dbReference>
<keyword evidence="7" id="KW-0539">Nucleus</keyword>
<dbReference type="GO" id="GO:0016787">
    <property type="term" value="F:hydrolase activity"/>
    <property type="evidence" value="ECO:0007669"/>
    <property type="project" value="UniProtKB-KW"/>
</dbReference>
<protein>
    <recommendedName>
        <fullName evidence="8">Reverse transcriptase domain-containing protein</fullName>
    </recommendedName>
</protein>
<comment type="caution">
    <text evidence="9">The sequence shown here is derived from an EMBL/GenBank/DDBJ whole genome shotgun (WGS) entry which is preliminary data.</text>
</comment>
<dbReference type="EMBL" id="JAINUF010000004">
    <property type="protein sequence ID" value="KAJ8364989.1"/>
    <property type="molecule type" value="Genomic_DNA"/>
</dbReference>
<keyword evidence="10" id="KW-1185">Reference proteome</keyword>
<dbReference type="PANTHER" id="PTHR22930">
    <property type="match status" value="1"/>
</dbReference>
<evidence type="ECO:0000313" key="9">
    <source>
        <dbReference type="EMBL" id="KAJ8364989.1"/>
    </source>
</evidence>
<dbReference type="InterPro" id="IPR045249">
    <property type="entry name" value="HARBI1-like"/>
</dbReference>
<dbReference type="Pfam" id="PF13359">
    <property type="entry name" value="DDE_Tnp_4"/>
    <property type="match status" value="1"/>
</dbReference>
<keyword evidence="6" id="KW-0378">Hydrolase</keyword>
<comment type="cofactor">
    <cofactor evidence="1">
        <name>a divalent metal cation</name>
        <dbReference type="ChEBI" id="CHEBI:60240"/>
    </cofactor>
</comment>
<proteinExistence type="inferred from homology"/>
<evidence type="ECO:0000256" key="4">
    <source>
        <dbReference type="ARBA" id="ARBA00022722"/>
    </source>
</evidence>
<evidence type="ECO:0000256" key="3">
    <source>
        <dbReference type="ARBA" id="ARBA00006958"/>
    </source>
</evidence>
<evidence type="ECO:0000313" key="10">
    <source>
        <dbReference type="Proteomes" id="UP001152622"/>
    </source>
</evidence>
<dbReference type="GO" id="GO:0046872">
    <property type="term" value="F:metal ion binding"/>
    <property type="evidence" value="ECO:0007669"/>
    <property type="project" value="UniProtKB-KW"/>
</dbReference>
<feature type="domain" description="Reverse transcriptase" evidence="8">
    <location>
        <begin position="1"/>
        <end position="117"/>
    </location>
</feature>
<dbReference type="GO" id="GO:0005634">
    <property type="term" value="C:nucleus"/>
    <property type="evidence" value="ECO:0007669"/>
    <property type="project" value="UniProtKB-SubCell"/>
</dbReference>
<evidence type="ECO:0000256" key="7">
    <source>
        <dbReference type="ARBA" id="ARBA00023242"/>
    </source>
</evidence>
<sequence>MGLSSSLCSWVQSSLTDRIENCTSSSRTRNTGAPQGCVLSPLLYSLYTYDCMATHSSNIIVKFADDTVLKGLISNNNETAYLDEVEVLSAWCEDNNLDLNPLYLAPPTEEDWLEVAAGFQDRWDFPNCVGALDGKHVAIQAPPNSGSTFFNYKGGFSIVLMALVAHRYCFTVVEIGSHGSSSDGGIFRSSDLGKALQRGDLHLPGPRPLPGMEQPVPHVIVGDEAFPLQNNLIRLYPGRQLDEPRRIFNYRLSRARRVVENSFGILASKWEVYQRRIKLQPHNIDKVIKATCVLHNYLIKTLSPVNHPAPEARAEARAGGVEKLQPCGNHPLREAFNLREIYKDYFMSTGKVK</sequence>